<dbReference type="EMBL" id="JBANAX010000895">
    <property type="protein sequence ID" value="KAL1189496.1"/>
    <property type="molecule type" value="Genomic_DNA"/>
</dbReference>
<dbReference type="Gene3D" id="1.10.8.430">
    <property type="entry name" value="Helical domain of apoptotic protease-activating factors"/>
    <property type="match status" value="1"/>
</dbReference>
<dbReference type="InterPro" id="IPR027417">
    <property type="entry name" value="P-loop_NTPase"/>
</dbReference>
<accession>A0ABD0ZS98</accession>
<dbReference type="Proteomes" id="UP001558713">
    <property type="component" value="Unassembled WGS sequence"/>
</dbReference>
<dbReference type="SUPFAM" id="SSF52540">
    <property type="entry name" value="P-loop containing nucleoside triphosphate hydrolases"/>
    <property type="match status" value="1"/>
</dbReference>
<comment type="caution">
    <text evidence="1">The sequence shown here is derived from an EMBL/GenBank/DDBJ whole genome shotgun (WGS) entry which is preliminary data.</text>
</comment>
<evidence type="ECO:0000313" key="1">
    <source>
        <dbReference type="EMBL" id="KAL1189496.1"/>
    </source>
</evidence>
<organism evidence="1 2">
    <name type="scientific">Cardamine amara subsp. amara</name>
    <dbReference type="NCBI Taxonomy" id="228776"/>
    <lineage>
        <taxon>Eukaryota</taxon>
        <taxon>Viridiplantae</taxon>
        <taxon>Streptophyta</taxon>
        <taxon>Embryophyta</taxon>
        <taxon>Tracheophyta</taxon>
        <taxon>Spermatophyta</taxon>
        <taxon>Magnoliopsida</taxon>
        <taxon>eudicotyledons</taxon>
        <taxon>Gunneridae</taxon>
        <taxon>Pentapetalae</taxon>
        <taxon>rosids</taxon>
        <taxon>malvids</taxon>
        <taxon>Brassicales</taxon>
        <taxon>Brassicaceae</taxon>
        <taxon>Cardamineae</taxon>
        <taxon>Cardamine</taxon>
    </lineage>
</organism>
<dbReference type="InterPro" id="IPR042197">
    <property type="entry name" value="Apaf_helical"/>
</dbReference>
<dbReference type="AlphaFoldDB" id="A0ABD0ZS98"/>
<reference evidence="1 2" key="1">
    <citation type="submission" date="2024-04" db="EMBL/GenBank/DDBJ databases">
        <title>Genome assembly C_amara_ONT_v2.</title>
        <authorList>
            <person name="Yant L."/>
            <person name="Moore C."/>
            <person name="Slenker M."/>
        </authorList>
    </citation>
    <scope>NUCLEOTIDE SEQUENCE [LARGE SCALE GENOMIC DNA]</scope>
    <source>
        <tissue evidence="1">Leaf</tissue>
    </source>
</reference>
<protein>
    <submittedName>
        <fullName evidence="1">Protein SUPPRESSOR OF npr1-1, CONSTITUTIVE 1</fullName>
    </submittedName>
</protein>
<keyword evidence="2" id="KW-1185">Reference proteome</keyword>
<name>A0ABD0ZS98_CARAN</name>
<proteinExistence type="predicted"/>
<evidence type="ECO:0000313" key="2">
    <source>
        <dbReference type="Proteomes" id="UP001558713"/>
    </source>
</evidence>
<gene>
    <name evidence="1" type="ORF">V5N11_019128</name>
</gene>
<sequence length="76" mass="8590">MLCRSAFEKDSPPDGFMELAVEVAKLAGNLPLGLRLLGLSLKGKDKDEWITIMPELQIGFEEIRPPLKPGKNRKWR</sequence>